<gene>
    <name evidence="3" type="ORF">AAE02nite_27340</name>
</gene>
<evidence type="ECO:0008006" key="5">
    <source>
        <dbReference type="Google" id="ProtNLM"/>
    </source>
</evidence>
<organism evidence="3 4">
    <name type="scientific">Adhaeribacter aerolatus</name>
    <dbReference type="NCBI Taxonomy" id="670289"/>
    <lineage>
        <taxon>Bacteria</taxon>
        <taxon>Pseudomonadati</taxon>
        <taxon>Bacteroidota</taxon>
        <taxon>Cytophagia</taxon>
        <taxon>Cytophagales</taxon>
        <taxon>Hymenobacteraceae</taxon>
        <taxon>Adhaeribacter</taxon>
    </lineage>
</organism>
<comment type="caution">
    <text evidence="3">The sequence shown here is derived from an EMBL/GenBank/DDBJ whole genome shotgun (WGS) entry which is preliminary data.</text>
</comment>
<name>A0A512AZE1_9BACT</name>
<keyword evidence="2" id="KW-0812">Transmembrane</keyword>
<evidence type="ECO:0000313" key="3">
    <source>
        <dbReference type="EMBL" id="GEO05070.1"/>
    </source>
</evidence>
<dbReference type="RefSeq" id="WP_146898339.1">
    <property type="nucleotide sequence ID" value="NZ_BJYS01000020.1"/>
</dbReference>
<proteinExistence type="predicted"/>
<accession>A0A512AZE1</accession>
<dbReference type="EMBL" id="BJYS01000020">
    <property type="protein sequence ID" value="GEO05070.1"/>
    <property type="molecule type" value="Genomic_DNA"/>
</dbReference>
<evidence type="ECO:0000256" key="2">
    <source>
        <dbReference type="SAM" id="Phobius"/>
    </source>
</evidence>
<feature type="region of interest" description="Disordered" evidence="1">
    <location>
        <begin position="189"/>
        <end position="211"/>
    </location>
</feature>
<dbReference type="Proteomes" id="UP000321532">
    <property type="component" value="Unassembled WGS sequence"/>
</dbReference>
<keyword evidence="2" id="KW-1133">Transmembrane helix</keyword>
<keyword evidence="4" id="KW-1185">Reference proteome</keyword>
<feature type="transmembrane region" description="Helical" evidence="2">
    <location>
        <begin position="43"/>
        <end position="62"/>
    </location>
</feature>
<evidence type="ECO:0000256" key="1">
    <source>
        <dbReference type="SAM" id="MobiDB-lite"/>
    </source>
</evidence>
<dbReference type="AlphaFoldDB" id="A0A512AZE1"/>
<keyword evidence="2" id="KW-0472">Membrane</keyword>
<reference evidence="3 4" key="1">
    <citation type="submission" date="2019-07" db="EMBL/GenBank/DDBJ databases">
        <title>Whole genome shotgun sequence of Adhaeribacter aerolatus NBRC 106133.</title>
        <authorList>
            <person name="Hosoyama A."/>
            <person name="Uohara A."/>
            <person name="Ohji S."/>
            <person name="Ichikawa N."/>
        </authorList>
    </citation>
    <scope>NUCLEOTIDE SEQUENCE [LARGE SCALE GENOMIC DNA]</scope>
    <source>
        <strain evidence="3 4">NBRC 106133</strain>
    </source>
</reference>
<sequence length="484" mass="54006">MLPDKEFEDLIRQKMAALDEAPPADGWKKIAADIKPPKKPRAIWWWIGPLLLLLTGAGIYYYTNKSSVKKPDETLTITENKKNTPVAASVNPDVQKENSTIAKRNNKIAPKSSKLSQPPALSIKTNKSAITSLKDKTIQVKVSPGDKLNAGRTAGEGGTRRTVPVKADNSITLILADTMNQPERQPALAQPGDIAKNKPAESAGADSAGNLVKPIQPDSVLVAAKKDSVVPENKALDQEQKTEEAEKKNKPNVWEAGFSFASRYAFRQFTPNASDNIFITQVNTRNKSNPERLGYEFGFNLARALTQNLYVETGLAWLQLKENLTYTYTNGTIDTIVVTATTNQTRINPVYKMEERRLASSYAYGGWRLGASYYFWNNGRRRFNFSVAGGINLLIKGETQEYQNGQYVRKVVFPSRANILEQANYNLLVGAGYNTRLGQHFELMLMPSLNYFMGSTFKEREPLGLRPYSLGLNIALKRRFSRQN</sequence>
<dbReference type="OrthoDB" id="894003at2"/>
<evidence type="ECO:0000313" key="4">
    <source>
        <dbReference type="Proteomes" id="UP000321532"/>
    </source>
</evidence>
<protein>
    <recommendedName>
        <fullName evidence="5">Outer membrane protein beta-barrel domain-containing protein</fullName>
    </recommendedName>
</protein>